<dbReference type="Gene3D" id="2.40.30.40">
    <property type="entry name" value="Peptidase M42, domain 2"/>
    <property type="match status" value="1"/>
</dbReference>
<organism evidence="9 10">
    <name type="scientific">Pontibacillus chungwhensis BH030062</name>
    <dbReference type="NCBI Taxonomy" id="1385513"/>
    <lineage>
        <taxon>Bacteria</taxon>
        <taxon>Bacillati</taxon>
        <taxon>Bacillota</taxon>
        <taxon>Bacilli</taxon>
        <taxon>Bacillales</taxon>
        <taxon>Bacillaceae</taxon>
        <taxon>Pontibacillus</taxon>
    </lineage>
</organism>
<dbReference type="RefSeq" id="WP_036783558.1">
    <property type="nucleotide sequence ID" value="NZ_AVBG01000007.1"/>
</dbReference>
<gene>
    <name evidence="9" type="ORF">N780_08260</name>
</gene>
<dbReference type="InterPro" id="IPR023367">
    <property type="entry name" value="Peptidase_M42_dom2"/>
</dbReference>
<dbReference type="Proteomes" id="UP000030153">
    <property type="component" value="Unassembled WGS sequence"/>
</dbReference>
<dbReference type="Pfam" id="PF05343">
    <property type="entry name" value="Peptidase_M42"/>
    <property type="match status" value="1"/>
</dbReference>
<evidence type="ECO:0000256" key="3">
    <source>
        <dbReference type="ARBA" id="ARBA00022670"/>
    </source>
</evidence>
<dbReference type="CDD" id="cd05656">
    <property type="entry name" value="M42_Frv"/>
    <property type="match status" value="1"/>
</dbReference>
<dbReference type="GO" id="GO:0006508">
    <property type="term" value="P:proteolysis"/>
    <property type="evidence" value="ECO:0007669"/>
    <property type="project" value="UniProtKB-KW"/>
</dbReference>
<dbReference type="STRING" id="1385513.N780_08260"/>
<evidence type="ECO:0000256" key="7">
    <source>
        <dbReference type="PIRSR" id="PIRSR001123-1"/>
    </source>
</evidence>
<dbReference type="PANTHER" id="PTHR32481:SF0">
    <property type="entry name" value="AMINOPEPTIDASE YPDE-RELATED"/>
    <property type="match status" value="1"/>
</dbReference>
<evidence type="ECO:0000256" key="6">
    <source>
        <dbReference type="PIRNR" id="PIRNR001123"/>
    </source>
</evidence>
<dbReference type="eggNOG" id="COG1363">
    <property type="taxonomic scope" value="Bacteria"/>
</dbReference>
<dbReference type="AlphaFoldDB" id="A0A0A2UXF5"/>
<dbReference type="GO" id="GO:0046872">
    <property type="term" value="F:metal ion binding"/>
    <property type="evidence" value="ECO:0007669"/>
    <property type="project" value="UniProtKB-UniRule"/>
</dbReference>
<feature type="binding site" evidence="8">
    <location>
        <position position="178"/>
    </location>
    <ligand>
        <name>Zn(2+)</name>
        <dbReference type="ChEBI" id="CHEBI:29105"/>
        <label>2</label>
    </ligand>
</feature>
<evidence type="ECO:0000313" key="10">
    <source>
        <dbReference type="Proteomes" id="UP000030153"/>
    </source>
</evidence>
<dbReference type="OrthoDB" id="9772053at2"/>
<feature type="binding site" evidence="8">
    <location>
        <position position="233"/>
    </location>
    <ligand>
        <name>Zn(2+)</name>
        <dbReference type="ChEBI" id="CHEBI:29105"/>
        <label>1</label>
    </ligand>
</feature>
<feature type="binding site" evidence="8">
    <location>
        <position position="62"/>
    </location>
    <ligand>
        <name>Zn(2+)</name>
        <dbReference type="ChEBI" id="CHEBI:29105"/>
        <label>1</label>
    </ligand>
</feature>
<protein>
    <submittedName>
        <fullName evidence="9">Endoglucanase</fullName>
    </submittedName>
</protein>
<dbReference type="SUPFAM" id="SSF53187">
    <property type="entry name" value="Zn-dependent exopeptidases"/>
    <property type="match status" value="1"/>
</dbReference>
<evidence type="ECO:0000256" key="4">
    <source>
        <dbReference type="ARBA" id="ARBA00022723"/>
    </source>
</evidence>
<evidence type="ECO:0000256" key="8">
    <source>
        <dbReference type="PIRSR" id="PIRSR001123-2"/>
    </source>
</evidence>
<dbReference type="SUPFAM" id="SSF101821">
    <property type="entry name" value="Aminopeptidase/glucanase lid domain"/>
    <property type="match status" value="1"/>
</dbReference>
<feature type="binding site" evidence="8">
    <location>
        <position position="320"/>
    </location>
    <ligand>
        <name>Zn(2+)</name>
        <dbReference type="ChEBI" id="CHEBI:29105"/>
        <label>2</label>
    </ligand>
</feature>
<keyword evidence="10" id="KW-1185">Reference proteome</keyword>
<keyword evidence="3" id="KW-0645">Protease</keyword>
<accession>A0A0A2UXF5</accession>
<reference evidence="9 10" key="1">
    <citation type="submission" date="2013-08" db="EMBL/GenBank/DDBJ databases">
        <title>Genome of Pontibacillus chungwhensis.</title>
        <authorList>
            <person name="Wang Q."/>
            <person name="Wang G."/>
        </authorList>
    </citation>
    <scope>NUCLEOTIDE SEQUENCE [LARGE SCALE GENOMIC DNA]</scope>
    <source>
        <strain evidence="9 10">BH030062</strain>
    </source>
</reference>
<keyword evidence="2" id="KW-0031">Aminopeptidase</keyword>
<dbReference type="EMBL" id="AVBG01000007">
    <property type="protein sequence ID" value="KGP91206.1"/>
    <property type="molecule type" value="Genomic_DNA"/>
</dbReference>
<dbReference type="Gene3D" id="3.40.630.10">
    <property type="entry name" value="Zn peptidases"/>
    <property type="match status" value="1"/>
</dbReference>
<dbReference type="PIRSF" id="PIRSF001123">
    <property type="entry name" value="PepA_GA"/>
    <property type="match status" value="1"/>
</dbReference>
<keyword evidence="4 8" id="KW-0479">Metal-binding</keyword>
<dbReference type="InterPro" id="IPR051464">
    <property type="entry name" value="Peptidase_M42_aminopept"/>
</dbReference>
<comment type="similarity">
    <text evidence="1 6">Belongs to the peptidase M42 family.</text>
</comment>
<dbReference type="GO" id="GO:0004177">
    <property type="term" value="F:aminopeptidase activity"/>
    <property type="evidence" value="ECO:0007669"/>
    <property type="project" value="UniProtKB-UniRule"/>
</dbReference>
<dbReference type="PANTHER" id="PTHR32481">
    <property type="entry name" value="AMINOPEPTIDASE"/>
    <property type="match status" value="1"/>
</dbReference>
<dbReference type="InterPro" id="IPR008007">
    <property type="entry name" value="Peptidase_M42"/>
</dbReference>
<name>A0A0A2UXF5_9BACI</name>
<evidence type="ECO:0000256" key="5">
    <source>
        <dbReference type="ARBA" id="ARBA00022801"/>
    </source>
</evidence>
<evidence type="ECO:0000256" key="2">
    <source>
        <dbReference type="ARBA" id="ARBA00022438"/>
    </source>
</evidence>
<comment type="caution">
    <text evidence="9">The sequence shown here is derived from an EMBL/GenBank/DDBJ whole genome shotgun (WGS) entry which is preliminary data.</text>
</comment>
<evidence type="ECO:0000256" key="1">
    <source>
        <dbReference type="ARBA" id="ARBA00006272"/>
    </source>
</evidence>
<feature type="binding site" evidence="8">
    <location>
        <position position="178"/>
    </location>
    <ligand>
        <name>Zn(2+)</name>
        <dbReference type="ChEBI" id="CHEBI:29105"/>
        <label>1</label>
    </ligand>
</feature>
<comment type="cofactor">
    <cofactor evidence="8">
        <name>a divalent metal cation</name>
        <dbReference type="ChEBI" id="CHEBI:60240"/>
    </cofactor>
    <text evidence="8">Binds 2 divalent metal cations per subunit.</text>
</comment>
<feature type="binding site" evidence="8">
    <location>
        <position position="211"/>
    </location>
    <ligand>
        <name>Zn(2+)</name>
        <dbReference type="ChEBI" id="CHEBI:29105"/>
        <label>2</label>
    </ligand>
</feature>
<feature type="active site" description="Proton acceptor" evidence="7">
    <location>
        <position position="210"/>
    </location>
</feature>
<keyword evidence="5" id="KW-0378">Hydrolase</keyword>
<proteinExistence type="inferred from homology"/>
<sequence>MEKLLKTLTELHGPSGYEQEVSYYIQEKMRSVLDEVNVDGIGNVTARMKGNKPGPTVLVTAHMDEVGFIVKKIEPNGLLRFEKLGGHDDRILLAQKVRVKGRYGLKRGVIGTIPAHYQKFDDAGRVRKHHELYIDVGARSKEEVAKLGIDVGSTVTWASELEYLGDEETGRFVGKSLDDRAGCAVLMKLVESLRDRDFAGEVVALFTVQEEVGLRGAQVGLAPIDCDVAIALDATVTSDTPEALLDDTLQLGGGAGIKILDMSLIAHPTVKDHFIELAEKESIPYQPELFTGIGTDGGAVALANKGVPTGVLSIPSRYSHAPVEVIDMEDLKAVEQLLVAFVKENDEESAFAF</sequence>
<evidence type="ECO:0000313" key="9">
    <source>
        <dbReference type="EMBL" id="KGP91206.1"/>
    </source>
</evidence>